<dbReference type="Proteomes" id="UP000237347">
    <property type="component" value="Unassembled WGS sequence"/>
</dbReference>
<evidence type="ECO:0000313" key="4">
    <source>
        <dbReference type="Proteomes" id="UP000237347"/>
    </source>
</evidence>
<dbReference type="InterPro" id="IPR025836">
    <property type="entry name" value="Zn_knuckle_CX2CX4HX4C"/>
</dbReference>
<evidence type="ECO:0000259" key="2">
    <source>
        <dbReference type="Pfam" id="PF14392"/>
    </source>
</evidence>
<feature type="domain" description="Zinc knuckle CX2CX4HX4C" evidence="2">
    <location>
        <begin position="21"/>
        <end position="68"/>
    </location>
</feature>
<feature type="compositionally biased region" description="Basic and acidic residues" evidence="1">
    <location>
        <begin position="254"/>
        <end position="265"/>
    </location>
</feature>
<proteinExistence type="predicted"/>
<feature type="region of interest" description="Disordered" evidence="1">
    <location>
        <begin position="114"/>
        <end position="139"/>
    </location>
</feature>
<name>A0AAW0JXT6_QUESU</name>
<gene>
    <name evidence="3" type="ORF">CFP56_027042</name>
</gene>
<dbReference type="PANTHER" id="PTHR31286:SF167">
    <property type="entry name" value="OS09G0268800 PROTEIN"/>
    <property type="match status" value="1"/>
</dbReference>
<dbReference type="Pfam" id="PF14392">
    <property type="entry name" value="zf-CCHC_4"/>
    <property type="match status" value="1"/>
</dbReference>
<evidence type="ECO:0000313" key="3">
    <source>
        <dbReference type="EMBL" id="KAK7831770.1"/>
    </source>
</evidence>
<feature type="region of interest" description="Disordered" evidence="1">
    <location>
        <begin position="243"/>
        <end position="279"/>
    </location>
</feature>
<keyword evidence="4" id="KW-1185">Reference proteome</keyword>
<organism evidence="3 4">
    <name type="scientific">Quercus suber</name>
    <name type="common">Cork oak</name>
    <dbReference type="NCBI Taxonomy" id="58331"/>
    <lineage>
        <taxon>Eukaryota</taxon>
        <taxon>Viridiplantae</taxon>
        <taxon>Streptophyta</taxon>
        <taxon>Embryophyta</taxon>
        <taxon>Tracheophyta</taxon>
        <taxon>Spermatophyta</taxon>
        <taxon>Magnoliopsida</taxon>
        <taxon>eudicotyledons</taxon>
        <taxon>Gunneridae</taxon>
        <taxon>Pentapetalae</taxon>
        <taxon>rosids</taxon>
        <taxon>fabids</taxon>
        <taxon>Fagales</taxon>
        <taxon>Fagaceae</taxon>
        <taxon>Quercus</taxon>
    </lineage>
</organism>
<dbReference type="InterPro" id="IPR040256">
    <property type="entry name" value="At4g02000-like"/>
</dbReference>
<sequence>MTASEEDSSNDFNFLRLRVAVDTSKPLCRGRKITRSDGKEGWVSFKYERLPNICFWCGMLTHSDKECALWEKSRGNLKAEDQQFGSWLRASVPNPIRRTVIRVAGFEDDALSEDDEVHGEGDMGGAVPEQNRCKEGDDGNPVGEAIAVMEGPNFSDHSNDGALNMGSIHNSQEFSNSGNEIKEADFSAQLKDIDEDLAKFDNVKSSKEFSTVSFSNNNPGQEVEFESNGPALVGLDKYKNAIQEQGRPKPRGWVRKEQHRSEPKEGVSSLLKKRTTREEIDVELESEEVKKKMAKAVSMPSVEAGFQPRRQQ</sequence>
<protein>
    <recommendedName>
        <fullName evidence="2">Zinc knuckle CX2CX4HX4C domain-containing protein</fullName>
    </recommendedName>
</protein>
<dbReference type="AlphaFoldDB" id="A0AAW0JXT6"/>
<dbReference type="EMBL" id="PKMF04000436">
    <property type="protein sequence ID" value="KAK7831770.1"/>
    <property type="molecule type" value="Genomic_DNA"/>
</dbReference>
<dbReference type="PANTHER" id="PTHR31286">
    <property type="entry name" value="GLYCINE-RICH CELL WALL STRUCTURAL PROTEIN 1.8-LIKE"/>
    <property type="match status" value="1"/>
</dbReference>
<accession>A0AAW0JXT6</accession>
<evidence type="ECO:0000256" key="1">
    <source>
        <dbReference type="SAM" id="MobiDB-lite"/>
    </source>
</evidence>
<comment type="caution">
    <text evidence="3">The sequence shown here is derived from an EMBL/GenBank/DDBJ whole genome shotgun (WGS) entry which is preliminary data.</text>
</comment>
<reference evidence="3 4" key="1">
    <citation type="journal article" date="2018" name="Sci. Data">
        <title>The draft genome sequence of cork oak.</title>
        <authorList>
            <person name="Ramos A.M."/>
            <person name="Usie A."/>
            <person name="Barbosa P."/>
            <person name="Barros P.M."/>
            <person name="Capote T."/>
            <person name="Chaves I."/>
            <person name="Simoes F."/>
            <person name="Abreu I."/>
            <person name="Carrasquinho I."/>
            <person name="Faro C."/>
            <person name="Guimaraes J.B."/>
            <person name="Mendonca D."/>
            <person name="Nobrega F."/>
            <person name="Rodrigues L."/>
            <person name="Saibo N.J.M."/>
            <person name="Varela M.C."/>
            <person name="Egas C."/>
            <person name="Matos J."/>
            <person name="Miguel C.M."/>
            <person name="Oliveira M.M."/>
            <person name="Ricardo C.P."/>
            <person name="Goncalves S."/>
        </authorList>
    </citation>
    <scope>NUCLEOTIDE SEQUENCE [LARGE SCALE GENOMIC DNA]</scope>
    <source>
        <strain evidence="4">cv. HL8</strain>
    </source>
</reference>